<dbReference type="FunCoup" id="A0A1Y5SS73">
    <property type="interactions" value="28"/>
</dbReference>
<evidence type="ECO:0000256" key="3">
    <source>
        <dbReference type="ARBA" id="ARBA00022692"/>
    </source>
</evidence>
<dbReference type="InParanoid" id="A0A1Y5SS73"/>
<reference evidence="7 8" key="1">
    <citation type="submission" date="2017-03" db="EMBL/GenBank/DDBJ databases">
        <authorList>
            <person name="Afonso C.L."/>
            <person name="Miller P.J."/>
            <person name="Scott M.A."/>
            <person name="Spackman E."/>
            <person name="Goraichik I."/>
            <person name="Dimitrov K.M."/>
            <person name="Suarez D.L."/>
            <person name="Swayne D.E."/>
        </authorList>
    </citation>
    <scope>NUCLEOTIDE SEQUENCE [LARGE SCALE GENOMIC DNA]</scope>
    <source>
        <strain evidence="7 8">CECT 7691</strain>
    </source>
</reference>
<feature type="transmembrane region" description="Helical" evidence="6">
    <location>
        <begin position="143"/>
        <end position="167"/>
    </location>
</feature>
<evidence type="ECO:0000256" key="2">
    <source>
        <dbReference type="ARBA" id="ARBA00022475"/>
    </source>
</evidence>
<dbReference type="AlphaFoldDB" id="A0A1Y5SS73"/>
<organism evidence="7 8">
    <name type="scientific">Oceanibacterium hippocampi</name>
    <dbReference type="NCBI Taxonomy" id="745714"/>
    <lineage>
        <taxon>Bacteria</taxon>
        <taxon>Pseudomonadati</taxon>
        <taxon>Pseudomonadota</taxon>
        <taxon>Alphaproteobacteria</taxon>
        <taxon>Sneathiellales</taxon>
        <taxon>Sneathiellaceae</taxon>
        <taxon>Oceanibacterium</taxon>
    </lineage>
</organism>
<dbReference type="GO" id="GO:0005886">
    <property type="term" value="C:plasma membrane"/>
    <property type="evidence" value="ECO:0007669"/>
    <property type="project" value="UniProtKB-SubCell"/>
</dbReference>
<dbReference type="GO" id="GO:0015171">
    <property type="term" value="F:amino acid transmembrane transporter activity"/>
    <property type="evidence" value="ECO:0007669"/>
    <property type="project" value="TreeGrafter"/>
</dbReference>
<keyword evidence="4 6" id="KW-1133">Transmembrane helix</keyword>
<dbReference type="GO" id="GO:0033228">
    <property type="term" value="P:cysteine export across plasma membrane"/>
    <property type="evidence" value="ECO:0007669"/>
    <property type="project" value="TreeGrafter"/>
</dbReference>
<proteinExistence type="predicted"/>
<sequence length="198" mass="20179">MDEQHLAFLIFVAAATGSPGGATTLATASGMRYGLRRSLPYVAGVAAGMGTMAVASALGLAALLMAVPALELSVRVLGTAYLLFLAWRVATGGSPSDAGPASRPIGLWGAAGLVWYNPKAWAVTIGASSSFAHLAADPAGQAALIGGTFLVFAAGSMLLWCSTGHALGRLLRSERQWRLLNAVLGLLLAASVIPMWTG</sequence>
<feature type="transmembrane region" description="Helical" evidence="6">
    <location>
        <begin position="38"/>
        <end position="65"/>
    </location>
</feature>
<evidence type="ECO:0000256" key="1">
    <source>
        <dbReference type="ARBA" id="ARBA00004651"/>
    </source>
</evidence>
<protein>
    <submittedName>
        <fullName evidence="7">Cysteine/O-acetylserine efflux protein</fullName>
    </submittedName>
</protein>
<accession>A0A1Y5SS73</accession>
<feature type="transmembrane region" description="Helical" evidence="6">
    <location>
        <begin position="72"/>
        <end position="90"/>
    </location>
</feature>
<feature type="transmembrane region" description="Helical" evidence="6">
    <location>
        <begin position="179"/>
        <end position="197"/>
    </location>
</feature>
<evidence type="ECO:0000313" key="8">
    <source>
        <dbReference type="Proteomes" id="UP000193200"/>
    </source>
</evidence>
<keyword evidence="3 6" id="KW-0812">Transmembrane</keyword>
<comment type="subcellular location">
    <subcellularLocation>
        <location evidence="1">Cell membrane</location>
        <topology evidence="1">Multi-pass membrane protein</topology>
    </subcellularLocation>
</comment>
<evidence type="ECO:0000256" key="6">
    <source>
        <dbReference type="SAM" id="Phobius"/>
    </source>
</evidence>
<dbReference type="OrthoDB" id="9812084at2"/>
<keyword evidence="2" id="KW-1003">Cell membrane</keyword>
<keyword evidence="5 6" id="KW-0472">Membrane</keyword>
<dbReference type="InterPro" id="IPR001123">
    <property type="entry name" value="LeuE-type"/>
</dbReference>
<evidence type="ECO:0000256" key="4">
    <source>
        <dbReference type="ARBA" id="ARBA00022989"/>
    </source>
</evidence>
<dbReference type="Pfam" id="PF01810">
    <property type="entry name" value="LysE"/>
    <property type="match status" value="1"/>
</dbReference>
<dbReference type="EMBL" id="FWFR01000001">
    <property type="protein sequence ID" value="SLN47031.1"/>
    <property type="molecule type" value="Genomic_DNA"/>
</dbReference>
<keyword evidence="8" id="KW-1185">Reference proteome</keyword>
<name>A0A1Y5SS73_9PROT</name>
<dbReference type="Proteomes" id="UP000193200">
    <property type="component" value="Unassembled WGS sequence"/>
</dbReference>
<evidence type="ECO:0000313" key="7">
    <source>
        <dbReference type="EMBL" id="SLN47031.1"/>
    </source>
</evidence>
<gene>
    <name evidence="7" type="primary">eamB_2</name>
    <name evidence="7" type="ORF">OCH7691_02022</name>
</gene>
<evidence type="ECO:0000256" key="5">
    <source>
        <dbReference type="ARBA" id="ARBA00023136"/>
    </source>
</evidence>
<dbReference type="PANTHER" id="PTHR30086:SF20">
    <property type="entry name" value="ARGININE EXPORTER PROTEIN ARGO-RELATED"/>
    <property type="match status" value="1"/>
</dbReference>
<dbReference type="PANTHER" id="PTHR30086">
    <property type="entry name" value="ARGININE EXPORTER PROTEIN ARGO"/>
    <property type="match status" value="1"/>
</dbReference>
<dbReference type="RefSeq" id="WP_085883227.1">
    <property type="nucleotide sequence ID" value="NZ_FWFR01000001.1"/>
</dbReference>